<dbReference type="AlphaFoldDB" id="D4F582"/>
<dbReference type="EMBL" id="ADGK01000128">
    <property type="protein sequence ID" value="EFE23076.1"/>
    <property type="molecule type" value="Genomic_DNA"/>
</dbReference>
<sequence>MKMLNLEDLLEYAENLKDDDDVKISLYFVTRHLKVGVSKAAKVTDKYDFYIIKAPIAQDVANFFKQTLSNQIISHASKDDVEMKKYTVIDDDIDNKIYAYAMNNAISFSKVISEDIKSDKIRTITSLTEISDNLWAYCIKVQKNLELTYSFRKISKGKITTSDPQSLRQRICAQFDKSDKELRVFDGNAINFDDKIDCIYINGQFYVFHKKSFESIVGLDDEFIESSQKTLNIIKGFNLVEGLDIIEQAILYKPSFRKTLAHIAEKGNHASLSKKEVTSMNDVLRMFSNEQFTIKNEKIVIENEKQARNFLRLLNDYYKQGMTTKKYYGTESGSLVSPINK</sequence>
<name>D4F582_EDWTA</name>
<gene>
    <name evidence="1" type="ORF">EDWATA_01910</name>
</gene>
<reference evidence="1 2" key="1">
    <citation type="submission" date="2010-02" db="EMBL/GenBank/DDBJ databases">
        <authorList>
            <person name="Weinstock G."/>
            <person name="Sodergren E."/>
            <person name="Clifton S."/>
            <person name="Fulton L."/>
            <person name="Fulton B."/>
            <person name="Courtney L."/>
            <person name="Fronick C."/>
            <person name="Harrison M."/>
            <person name="Strong C."/>
            <person name="Farmer C."/>
            <person name="Delahaunty K."/>
            <person name="Markovic C."/>
            <person name="Hall O."/>
            <person name="Minx P."/>
            <person name="Tomlinson C."/>
            <person name="Mitreva M."/>
            <person name="Nelson J."/>
            <person name="Hou S."/>
            <person name="Wollam A."/>
            <person name="Pepin K.H."/>
            <person name="Johnson M."/>
            <person name="Bhonagiri V."/>
            <person name="Zhang X."/>
            <person name="Suruliraj S."/>
            <person name="Warren W."/>
            <person name="Chinwalla A."/>
            <person name="Mardis E.R."/>
            <person name="Wilson R.K."/>
        </authorList>
    </citation>
    <scope>NUCLEOTIDE SEQUENCE [LARGE SCALE GENOMIC DNA]</scope>
    <source>
        <strain evidence="1 2">ATCC 23685</strain>
    </source>
</reference>
<proteinExistence type="predicted"/>
<protein>
    <recommendedName>
        <fullName evidence="3">DUF4868 domain-containing protein</fullName>
    </recommendedName>
</protein>
<dbReference type="Pfam" id="PF16162">
    <property type="entry name" value="KwaB"/>
    <property type="match status" value="1"/>
</dbReference>
<dbReference type="Proteomes" id="UP000003692">
    <property type="component" value="Unassembled WGS sequence"/>
</dbReference>
<evidence type="ECO:0008006" key="3">
    <source>
        <dbReference type="Google" id="ProtNLM"/>
    </source>
</evidence>
<dbReference type="InterPro" id="IPR032359">
    <property type="entry name" value="KwaB-like"/>
</dbReference>
<accession>D4F582</accession>
<evidence type="ECO:0000313" key="1">
    <source>
        <dbReference type="EMBL" id="EFE23076.1"/>
    </source>
</evidence>
<dbReference type="HOGENOM" id="CLU_818412_0_0_6"/>
<evidence type="ECO:0000313" key="2">
    <source>
        <dbReference type="Proteomes" id="UP000003692"/>
    </source>
</evidence>
<comment type="caution">
    <text evidence="1">The sequence shown here is derived from an EMBL/GenBank/DDBJ whole genome shotgun (WGS) entry which is preliminary data.</text>
</comment>
<organism evidence="1 2">
    <name type="scientific">Edwardsiella tarda ATCC 23685</name>
    <dbReference type="NCBI Taxonomy" id="500638"/>
    <lineage>
        <taxon>Bacteria</taxon>
        <taxon>Pseudomonadati</taxon>
        <taxon>Pseudomonadota</taxon>
        <taxon>Gammaproteobacteria</taxon>
        <taxon>Enterobacterales</taxon>
        <taxon>Hafniaceae</taxon>
        <taxon>Edwardsiella</taxon>
    </lineage>
</organism>